<dbReference type="EMBL" id="CM042051">
    <property type="protein sequence ID" value="KAI3729063.1"/>
    <property type="molecule type" value="Genomic_DNA"/>
</dbReference>
<proteinExistence type="predicted"/>
<reference evidence="2" key="1">
    <citation type="journal article" date="2022" name="Mol. Ecol. Resour.">
        <title>The genomes of chicory, endive, great burdock and yacon provide insights into Asteraceae palaeo-polyploidization history and plant inulin production.</title>
        <authorList>
            <person name="Fan W."/>
            <person name="Wang S."/>
            <person name="Wang H."/>
            <person name="Wang A."/>
            <person name="Jiang F."/>
            <person name="Liu H."/>
            <person name="Zhao H."/>
            <person name="Xu D."/>
            <person name="Zhang Y."/>
        </authorList>
    </citation>
    <scope>NUCLEOTIDE SEQUENCE [LARGE SCALE GENOMIC DNA]</scope>
    <source>
        <strain evidence="2">cv. Niubang</strain>
    </source>
</reference>
<gene>
    <name evidence="1" type="ORF">L6452_17710</name>
</gene>
<reference evidence="1 2" key="2">
    <citation type="journal article" date="2022" name="Mol. Ecol. Resour.">
        <title>The genomes of chicory, endive, great burdock and yacon provide insights into Asteraceae paleo-polyploidization history and plant inulin production.</title>
        <authorList>
            <person name="Fan W."/>
            <person name="Wang S."/>
            <person name="Wang H."/>
            <person name="Wang A."/>
            <person name="Jiang F."/>
            <person name="Liu H."/>
            <person name="Zhao H."/>
            <person name="Xu D."/>
            <person name="Zhang Y."/>
        </authorList>
    </citation>
    <scope>NUCLEOTIDE SEQUENCE [LARGE SCALE GENOMIC DNA]</scope>
    <source>
        <strain evidence="2">cv. Niubang</strain>
    </source>
</reference>
<accession>A0ACB9C4E4</accession>
<evidence type="ECO:0000313" key="1">
    <source>
        <dbReference type="EMBL" id="KAI3729063.1"/>
    </source>
</evidence>
<name>A0ACB9C4E4_ARCLA</name>
<evidence type="ECO:0000313" key="2">
    <source>
        <dbReference type="Proteomes" id="UP001055879"/>
    </source>
</evidence>
<dbReference type="Proteomes" id="UP001055879">
    <property type="component" value="Linkage Group LG05"/>
</dbReference>
<organism evidence="1 2">
    <name type="scientific">Arctium lappa</name>
    <name type="common">Greater burdock</name>
    <name type="synonym">Lappa major</name>
    <dbReference type="NCBI Taxonomy" id="4217"/>
    <lineage>
        <taxon>Eukaryota</taxon>
        <taxon>Viridiplantae</taxon>
        <taxon>Streptophyta</taxon>
        <taxon>Embryophyta</taxon>
        <taxon>Tracheophyta</taxon>
        <taxon>Spermatophyta</taxon>
        <taxon>Magnoliopsida</taxon>
        <taxon>eudicotyledons</taxon>
        <taxon>Gunneridae</taxon>
        <taxon>Pentapetalae</taxon>
        <taxon>asterids</taxon>
        <taxon>campanulids</taxon>
        <taxon>Asterales</taxon>
        <taxon>Asteraceae</taxon>
        <taxon>Carduoideae</taxon>
        <taxon>Cardueae</taxon>
        <taxon>Arctiinae</taxon>
        <taxon>Arctium</taxon>
    </lineage>
</organism>
<comment type="caution">
    <text evidence="1">The sequence shown here is derived from an EMBL/GenBank/DDBJ whole genome shotgun (WGS) entry which is preliminary data.</text>
</comment>
<keyword evidence="2" id="KW-1185">Reference proteome</keyword>
<sequence>MSIKGSSPSPSPSIVMRSVWDYNLESEFRLIRFVIDDHPYILMDTEFLGGVVRPNADYNYFRHQNTSDHHLLLNSNVDVLKLIQVGLTLTDANGNLPDLGKMNTDTNTNNRYICEFNFKDFDLSRDHHASESIDLLKRQRIDFQRNHGYEINSVKFSELTMSSGLVCNELSSSPSSVSKETFINFTSDVLFLIS</sequence>
<protein>
    <submittedName>
        <fullName evidence="1">Uncharacterized protein</fullName>
    </submittedName>
</protein>